<dbReference type="OrthoDB" id="2623024at2"/>
<protein>
    <submittedName>
        <fullName evidence="1">Serine/threonine protein kinase</fullName>
    </submittedName>
</protein>
<evidence type="ECO:0000313" key="2">
    <source>
        <dbReference type="Proteomes" id="UP000266340"/>
    </source>
</evidence>
<dbReference type="Proteomes" id="UP000266340">
    <property type="component" value="Unassembled WGS sequence"/>
</dbReference>
<keyword evidence="1" id="KW-0808">Transferase</keyword>
<evidence type="ECO:0000313" key="1">
    <source>
        <dbReference type="EMBL" id="RIE04413.1"/>
    </source>
</evidence>
<dbReference type="InterPro" id="IPR025942">
    <property type="entry name" value="SpoVIF"/>
</dbReference>
<dbReference type="EMBL" id="QXJM01000027">
    <property type="protein sequence ID" value="RIE04413.1"/>
    <property type="molecule type" value="Genomic_DNA"/>
</dbReference>
<keyword evidence="1" id="KW-0723">Serine/threonine-protein kinase</keyword>
<name>A0A398CPA5_9BACL</name>
<keyword evidence="2" id="KW-1185">Reference proteome</keyword>
<keyword evidence="1" id="KW-0418">Kinase</keyword>
<sequence>MSWQKFGIRPELVQRVKAKMKNDSIKERVKALLDGVSKYDLQDRAKVHRLVKSAARILNEPLSDVQEGQIVSFIIAQKIDPKNMLSLLKLWSMFR</sequence>
<dbReference type="AlphaFoldDB" id="A0A398CPA5"/>
<proteinExistence type="predicted"/>
<dbReference type="GO" id="GO:0004674">
    <property type="term" value="F:protein serine/threonine kinase activity"/>
    <property type="evidence" value="ECO:0007669"/>
    <property type="project" value="UniProtKB-KW"/>
</dbReference>
<dbReference type="RefSeq" id="WP_119148452.1">
    <property type="nucleotide sequence ID" value="NZ_JBHSOV010000024.1"/>
</dbReference>
<comment type="caution">
    <text evidence="1">The sequence shown here is derived from an EMBL/GenBank/DDBJ whole genome shotgun (WGS) entry which is preliminary data.</text>
</comment>
<reference evidence="1 2" key="1">
    <citation type="submission" date="2018-09" db="EMBL/GenBank/DDBJ databases">
        <title>Cohnella cavernae sp. nov., isolated from a karst cave.</title>
        <authorList>
            <person name="Zhu H."/>
        </authorList>
    </citation>
    <scope>NUCLEOTIDE SEQUENCE [LARGE SCALE GENOMIC DNA]</scope>
    <source>
        <strain evidence="1 2">K2E09-144</strain>
    </source>
</reference>
<dbReference type="Pfam" id="PF14069">
    <property type="entry name" value="SpoVIF"/>
    <property type="match status" value="1"/>
</dbReference>
<organism evidence="1 2">
    <name type="scientific">Cohnella faecalis</name>
    <dbReference type="NCBI Taxonomy" id="2315694"/>
    <lineage>
        <taxon>Bacteria</taxon>
        <taxon>Bacillati</taxon>
        <taxon>Bacillota</taxon>
        <taxon>Bacilli</taxon>
        <taxon>Bacillales</taxon>
        <taxon>Paenibacillaceae</taxon>
        <taxon>Cohnella</taxon>
    </lineage>
</organism>
<gene>
    <name evidence="1" type="ORF">D3H35_07455</name>
</gene>
<accession>A0A398CPA5</accession>